<dbReference type="Proteomes" id="UP001057452">
    <property type="component" value="Chromosome 9"/>
</dbReference>
<feature type="non-terminal residue" evidence="1">
    <location>
        <position position="73"/>
    </location>
</feature>
<comment type="caution">
    <text evidence="1">The sequence shown here is derived from an EMBL/GenBank/DDBJ whole genome shotgun (WGS) entry which is preliminary data.</text>
</comment>
<gene>
    <name evidence="1" type="ORF">KUCAC02_029036</name>
</gene>
<name>A0ACB9X3K9_CHAAC</name>
<organism evidence="1 2">
    <name type="scientific">Chaenocephalus aceratus</name>
    <name type="common">Blackfin icefish</name>
    <name type="synonym">Chaenichthys aceratus</name>
    <dbReference type="NCBI Taxonomy" id="36190"/>
    <lineage>
        <taxon>Eukaryota</taxon>
        <taxon>Metazoa</taxon>
        <taxon>Chordata</taxon>
        <taxon>Craniata</taxon>
        <taxon>Vertebrata</taxon>
        <taxon>Euteleostomi</taxon>
        <taxon>Actinopterygii</taxon>
        <taxon>Neopterygii</taxon>
        <taxon>Teleostei</taxon>
        <taxon>Neoteleostei</taxon>
        <taxon>Acanthomorphata</taxon>
        <taxon>Eupercaria</taxon>
        <taxon>Perciformes</taxon>
        <taxon>Notothenioidei</taxon>
        <taxon>Channichthyidae</taxon>
        <taxon>Chaenocephalus</taxon>
    </lineage>
</organism>
<evidence type="ECO:0000313" key="1">
    <source>
        <dbReference type="EMBL" id="KAI4821086.1"/>
    </source>
</evidence>
<protein>
    <submittedName>
        <fullName evidence="1">Uncharacterized protein</fullName>
    </submittedName>
</protein>
<reference evidence="1" key="1">
    <citation type="submission" date="2022-05" db="EMBL/GenBank/DDBJ databases">
        <title>Chromosome-level genome of Chaenocephalus aceratus.</title>
        <authorList>
            <person name="Park H."/>
        </authorList>
    </citation>
    <scope>NUCLEOTIDE SEQUENCE</scope>
    <source>
        <strain evidence="1">KU_202001</strain>
    </source>
</reference>
<sequence length="73" mass="8431">AWNLLPPLSPVSPQHKAKAVNRQRRQRAPIGRTVNELGVTEDVAKSQRNFLCNVQEDVFVDFNHQELVDFYNK</sequence>
<evidence type="ECO:0000313" key="2">
    <source>
        <dbReference type="Proteomes" id="UP001057452"/>
    </source>
</evidence>
<keyword evidence="2" id="KW-1185">Reference proteome</keyword>
<dbReference type="EMBL" id="CM043793">
    <property type="protein sequence ID" value="KAI4821086.1"/>
    <property type="molecule type" value="Genomic_DNA"/>
</dbReference>
<feature type="non-terminal residue" evidence="1">
    <location>
        <position position="1"/>
    </location>
</feature>
<accession>A0ACB9X3K9</accession>
<proteinExistence type="predicted"/>